<keyword evidence="3" id="KW-1185">Reference proteome</keyword>
<name>A0A086TJT9_9FUNG</name>
<keyword evidence="1" id="KW-0732">Signal</keyword>
<organism evidence="2 3">
    <name type="scientific">Podila verticillata NRRL 6337</name>
    <dbReference type="NCBI Taxonomy" id="1069443"/>
    <lineage>
        <taxon>Eukaryota</taxon>
        <taxon>Fungi</taxon>
        <taxon>Fungi incertae sedis</taxon>
        <taxon>Mucoromycota</taxon>
        <taxon>Mortierellomycotina</taxon>
        <taxon>Mortierellomycetes</taxon>
        <taxon>Mortierellales</taxon>
        <taxon>Mortierellaceae</taxon>
        <taxon>Podila</taxon>
    </lineage>
</organism>
<proteinExistence type="predicted"/>
<accession>A0A086TJT9</accession>
<protein>
    <submittedName>
        <fullName evidence="2">Uncharacterized protein</fullName>
    </submittedName>
</protein>
<reference evidence="2 3" key="1">
    <citation type="submission" date="2011-02" db="EMBL/GenBank/DDBJ databases">
        <title>The Genome Sequence of Mortierella verticillata NRRL 6337.</title>
        <authorList>
            <consortium name="The Broad Institute Genome Sequencing Platform"/>
            <person name="Russ C."/>
            <person name="Cuomo C."/>
            <person name="Burger G."/>
            <person name="Gray M.W."/>
            <person name="Holland P.W.H."/>
            <person name="King N."/>
            <person name="Lang F.B.F."/>
            <person name="Roger A.J."/>
            <person name="Ruiz-Trillo I."/>
            <person name="Young S.K."/>
            <person name="Zeng Q."/>
            <person name="Gargeya S."/>
            <person name="Alvarado L."/>
            <person name="Berlin A."/>
            <person name="Chapman S.B."/>
            <person name="Chen Z."/>
            <person name="Freedman E."/>
            <person name="Gellesch M."/>
            <person name="Goldberg J."/>
            <person name="Griggs A."/>
            <person name="Gujja S."/>
            <person name="Heilman E."/>
            <person name="Heiman D."/>
            <person name="Howarth C."/>
            <person name="Mehta T."/>
            <person name="Neiman D."/>
            <person name="Pearson M."/>
            <person name="Roberts A."/>
            <person name="Saif S."/>
            <person name="Shea T."/>
            <person name="Shenoy N."/>
            <person name="Sisk P."/>
            <person name="Stolte C."/>
            <person name="Sykes S."/>
            <person name="White J."/>
            <person name="Yandava C."/>
            <person name="Haas B."/>
            <person name="Nusbaum C."/>
            <person name="Birren B."/>
        </authorList>
    </citation>
    <scope>NUCLEOTIDE SEQUENCE [LARGE SCALE GENOMIC DNA]</scope>
    <source>
        <strain evidence="2 3">NRRL 6337</strain>
    </source>
</reference>
<feature type="signal peptide" evidence="1">
    <location>
        <begin position="1"/>
        <end position="17"/>
    </location>
</feature>
<gene>
    <name evidence="2" type="ORF">MVEG_11854</name>
</gene>
<feature type="chain" id="PRO_5001815680" evidence="1">
    <location>
        <begin position="18"/>
        <end position="126"/>
    </location>
</feature>
<dbReference type="Proteomes" id="UP000243308">
    <property type="component" value="Unassembled WGS sequence"/>
</dbReference>
<evidence type="ECO:0000313" key="2">
    <source>
        <dbReference type="EMBL" id="KFH62216.1"/>
    </source>
</evidence>
<sequence length="126" mass="14113">MKFLTVTLACIVAAASADIVTRDLPFIKTLSTFKNYKDFQEPYTYYGVSRCEFAEATKPVLKDLQKIAGSRWECVAFNGTRYNHCTPKAEIHDLTSIEFVQVTTSLCAKYNGFLMIQQGPPASAQQ</sequence>
<dbReference type="AlphaFoldDB" id="A0A086TJT9"/>
<evidence type="ECO:0000313" key="3">
    <source>
        <dbReference type="Proteomes" id="UP000243308"/>
    </source>
</evidence>
<dbReference type="EMBL" id="KN042433">
    <property type="protein sequence ID" value="KFH62216.1"/>
    <property type="molecule type" value="Genomic_DNA"/>
</dbReference>
<evidence type="ECO:0000256" key="1">
    <source>
        <dbReference type="SAM" id="SignalP"/>
    </source>
</evidence>
<dbReference type="OrthoDB" id="2425890at2759"/>